<dbReference type="InterPro" id="IPR029062">
    <property type="entry name" value="Class_I_gatase-like"/>
</dbReference>
<keyword evidence="4 7" id="KW-0169">Cobalamin biosynthesis</keyword>
<dbReference type="SUPFAM" id="SSF52540">
    <property type="entry name" value="P-loop containing nucleoside triphosphate hydrolases"/>
    <property type="match status" value="1"/>
</dbReference>
<dbReference type="Pfam" id="PF01656">
    <property type="entry name" value="CbiA"/>
    <property type="match status" value="1"/>
</dbReference>
<evidence type="ECO:0000313" key="11">
    <source>
        <dbReference type="Proteomes" id="UP000292120"/>
    </source>
</evidence>
<dbReference type="NCBIfam" id="TIGR00313">
    <property type="entry name" value="cobQ"/>
    <property type="match status" value="1"/>
</dbReference>
<dbReference type="OrthoDB" id="9808302at2"/>
<proteinExistence type="inferred from homology"/>
<evidence type="ECO:0000313" key="10">
    <source>
        <dbReference type="EMBL" id="TBO34231.1"/>
    </source>
</evidence>
<dbReference type="Pfam" id="PF07685">
    <property type="entry name" value="GATase_3"/>
    <property type="match status" value="1"/>
</dbReference>
<dbReference type="InterPro" id="IPR011698">
    <property type="entry name" value="GATase_3"/>
</dbReference>
<reference evidence="10 11" key="1">
    <citation type="submission" date="2019-02" db="EMBL/GenBank/DDBJ databases">
        <title>Aquabacterium sp. strain KMB7.</title>
        <authorList>
            <person name="Chen W.-M."/>
        </authorList>
    </citation>
    <scope>NUCLEOTIDE SEQUENCE [LARGE SCALE GENOMIC DNA]</scope>
    <source>
        <strain evidence="10 11">KMB7</strain>
    </source>
</reference>
<dbReference type="SUPFAM" id="SSF52317">
    <property type="entry name" value="Class I glutamine amidotransferase-like"/>
    <property type="match status" value="1"/>
</dbReference>
<gene>
    <name evidence="7" type="primary">cobQ</name>
    <name evidence="10" type="ORF">EYS42_02005</name>
</gene>
<evidence type="ECO:0000256" key="4">
    <source>
        <dbReference type="ARBA" id="ARBA00022573"/>
    </source>
</evidence>
<dbReference type="EMBL" id="SIXI01000001">
    <property type="protein sequence ID" value="TBO34231.1"/>
    <property type="molecule type" value="Genomic_DNA"/>
</dbReference>
<dbReference type="CDD" id="cd01750">
    <property type="entry name" value="GATase1_CobQ"/>
    <property type="match status" value="1"/>
</dbReference>
<dbReference type="InterPro" id="IPR033949">
    <property type="entry name" value="CobQ_GATase1"/>
</dbReference>
<feature type="domain" description="CobB/CobQ-like glutamine amidotransferase" evidence="9">
    <location>
        <begin position="257"/>
        <end position="466"/>
    </location>
</feature>
<dbReference type="Proteomes" id="UP000292120">
    <property type="component" value="Unassembled WGS sequence"/>
</dbReference>
<dbReference type="NCBIfam" id="NF001989">
    <property type="entry name" value="PRK00784.1"/>
    <property type="match status" value="1"/>
</dbReference>
<dbReference type="AlphaFoldDB" id="A0A4Q9H3U1"/>
<evidence type="ECO:0000256" key="2">
    <source>
        <dbReference type="ARBA" id="ARBA00006205"/>
    </source>
</evidence>
<evidence type="ECO:0000256" key="1">
    <source>
        <dbReference type="ARBA" id="ARBA00004953"/>
    </source>
</evidence>
<dbReference type="HAMAP" id="MF_00028">
    <property type="entry name" value="CobQ"/>
    <property type="match status" value="1"/>
</dbReference>
<comment type="caution">
    <text evidence="10">The sequence shown here is derived from an EMBL/GenBank/DDBJ whole genome shotgun (WGS) entry which is preliminary data.</text>
</comment>
<evidence type="ECO:0000259" key="8">
    <source>
        <dbReference type="Pfam" id="PF01656"/>
    </source>
</evidence>
<dbReference type="InterPro" id="IPR002586">
    <property type="entry name" value="CobQ/CobB/MinD/ParA_Nub-bd_dom"/>
</dbReference>
<dbReference type="InterPro" id="IPR004459">
    <property type="entry name" value="CobQ_synth"/>
</dbReference>
<comment type="pathway">
    <text evidence="1 7">Cofactor biosynthesis; adenosylcobalamin biosynthesis.</text>
</comment>
<dbReference type="PANTHER" id="PTHR21343:SF1">
    <property type="entry name" value="COBYRIC ACID SYNTHASE"/>
    <property type="match status" value="1"/>
</dbReference>
<evidence type="ECO:0000256" key="7">
    <source>
        <dbReference type="HAMAP-Rule" id="MF_00028"/>
    </source>
</evidence>
<dbReference type="UniPathway" id="UPA00148"/>
<dbReference type="Gene3D" id="3.40.50.300">
    <property type="entry name" value="P-loop containing nucleotide triphosphate hydrolases"/>
    <property type="match status" value="1"/>
</dbReference>
<dbReference type="GO" id="GO:0015420">
    <property type="term" value="F:ABC-type vitamin B12 transporter activity"/>
    <property type="evidence" value="ECO:0007669"/>
    <property type="project" value="UniProtKB-UniRule"/>
</dbReference>
<dbReference type="Gene3D" id="3.40.50.880">
    <property type="match status" value="1"/>
</dbReference>
<evidence type="ECO:0000259" key="9">
    <source>
        <dbReference type="Pfam" id="PF07685"/>
    </source>
</evidence>
<dbReference type="InterPro" id="IPR047045">
    <property type="entry name" value="CobQ_N"/>
</dbReference>
<accession>A0A4Q9H3U1</accession>
<organism evidence="10 11">
    <name type="scientific">Aquabacterium lacunae</name>
    <dbReference type="NCBI Taxonomy" id="2528630"/>
    <lineage>
        <taxon>Bacteria</taxon>
        <taxon>Pseudomonadati</taxon>
        <taxon>Pseudomonadota</taxon>
        <taxon>Betaproteobacteria</taxon>
        <taxon>Burkholderiales</taxon>
        <taxon>Aquabacterium</taxon>
    </lineage>
</organism>
<feature type="active site" description="Nucleophile" evidence="7">
    <location>
        <position position="336"/>
    </location>
</feature>
<dbReference type="CDD" id="cd05389">
    <property type="entry name" value="CobQ_N"/>
    <property type="match status" value="1"/>
</dbReference>
<dbReference type="GO" id="GO:0003824">
    <property type="term" value="F:catalytic activity"/>
    <property type="evidence" value="ECO:0007669"/>
    <property type="project" value="InterPro"/>
</dbReference>
<protein>
    <recommendedName>
        <fullName evidence="3 7">Cobyric acid synthase</fullName>
    </recommendedName>
</protein>
<comment type="similarity">
    <text evidence="2 7">Belongs to the CobB/CobQ family. CobQ subfamily.</text>
</comment>
<evidence type="ECO:0000256" key="6">
    <source>
        <dbReference type="ARBA" id="ARBA00025166"/>
    </source>
</evidence>
<dbReference type="PANTHER" id="PTHR21343">
    <property type="entry name" value="DETHIOBIOTIN SYNTHETASE"/>
    <property type="match status" value="1"/>
</dbReference>
<dbReference type="PROSITE" id="PS51274">
    <property type="entry name" value="GATASE_COBBQ"/>
    <property type="match status" value="1"/>
</dbReference>
<comment type="function">
    <text evidence="6 7">Catalyzes amidations at positions B, D, E, and G on adenosylcobyrinic A,C-diamide. NH(2) groups are provided by glutamine, and one molecule of ATP is hydrogenolyzed for each amidation.</text>
</comment>
<keyword evidence="5 7" id="KW-0315">Glutamine amidotransferase</keyword>
<dbReference type="GO" id="GO:0009236">
    <property type="term" value="P:cobalamin biosynthetic process"/>
    <property type="evidence" value="ECO:0007669"/>
    <property type="project" value="UniProtKB-UniRule"/>
</dbReference>
<evidence type="ECO:0000256" key="5">
    <source>
        <dbReference type="ARBA" id="ARBA00022962"/>
    </source>
</evidence>
<evidence type="ECO:0000256" key="3">
    <source>
        <dbReference type="ARBA" id="ARBA00019833"/>
    </source>
</evidence>
<feature type="domain" description="CobQ/CobB/MinD/ParA nucleotide binding" evidence="8">
    <location>
        <begin position="6"/>
        <end position="231"/>
    </location>
</feature>
<name>A0A4Q9H3U1_9BURK</name>
<keyword evidence="11" id="KW-1185">Reference proteome</keyword>
<feature type="active site" evidence="7">
    <location>
        <position position="462"/>
    </location>
</feature>
<sequence>MSARAVMVLGTTSGAGKSWLATALCRWYARQGLKVAPFKAQNMSNNARVVPGLDGRPGEIGSAQYFQALAAGVVPDVRMNPVLLKPEKDTASQVVVMGQVRDDFKAVPWRERSDLLWPYARQALNELMSEHDLVVIEGAGSPAEINLHASDYVNMRTALHAHAACLLVTDIDRGGAFAHLYGTFELLPPLERSRVKGFVLNRFRGDASLLSPGPDMLQRLTGVPTVGVVPMWREHGLPEEDGVFDDQATGGPGSALRVAVVAYPRISNLDEFQPLRASRDVRLHWAREPRDLTGVDWIILPGSKHTSSDLQWLFDQGLAEPIRAHARAGRPVLGICGGLQMLGQRLLDPHGVDRGAGVHTEADGSQRGLGLLDLDTHFEHDKLLRNTQARFGPMPHVPRPWGCWAGLAVSGYEIHQGRTRPCDAVSGSLAAPPAETLQPVLFDDQGQCLGWRQGAVMGLYLHGLLECEPALQALLGQGVAGLDTVFDGLADHVDRHFEPGSLMTLLQQAAP</sequence>
<dbReference type="RefSeq" id="WP_130966181.1">
    <property type="nucleotide sequence ID" value="NZ_SIXI01000001.1"/>
</dbReference>
<dbReference type="InterPro" id="IPR027417">
    <property type="entry name" value="P-loop_NTPase"/>
</dbReference>